<dbReference type="SUPFAM" id="SSF102198">
    <property type="entry name" value="Putative cyclase"/>
    <property type="match status" value="1"/>
</dbReference>
<evidence type="ECO:0000256" key="15">
    <source>
        <dbReference type="ARBA" id="ARBA00037968"/>
    </source>
</evidence>
<evidence type="ECO:0000256" key="14">
    <source>
        <dbReference type="ARBA" id="ARBA00023270"/>
    </source>
</evidence>
<feature type="transmembrane region" description="Helical" evidence="17">
    <location>
        <begin position="526"/>
        <end position="544"/>
    </location>
</feature>
<dbReference type="Pfam" id="PF04082">
    <property type="entry name" value="Fungal_trans"/>
    <property type="match status" value="1"/>
</dbReference>
<feature type="transmembrane region" description="Helical" evidence="17">
    <location>
        <begin position="822"/>
        <end position="843"/>
    </location>
</feature>
<gene>
    <name evidence="20" type="ORF">CLUP02_16846</name>
</gene>
<evidence type="ECO:0000256" key="12">
    <source>
        <dbReference type="ARBA" id="ARBA00023239"/>
    </source>
</evidence>
<dbReference type="KEGG" id="clup:CLUP02_16846"/>
<keyword evidence="11" id="KW-0804">Transcription</keyword>
<reference evidence="20" key="1">
    <citation type="journal article" date="2021" name="Mol. Plant Microbe Interact.">
        <title>Complete Genome Sequence of the Plant-Pathogenic Fungus Colletotrichum lupini.</title>
        <authorList>
            <person name="Baroncelli R."/>
            <person name="Pensec F."/>
            <person name="Da Lio D."/>
            <person name="Boufleur T."/>
            <person name="Vicente I."/>
            <person name="Sarrocco S."/>
            <person name="Picot A."/>
            <person name="Baraldi E."/>
            <person name="Sukno S."/>
            <person name="Thon M."/>
            <person name="Le Floch G."/>
        </authorList>
    </citation>
    <scope>NUCLEOTIDE SEQUENCE</scope>
    <source>
        <strain evidence="20">IMI 504893</strain>
    </source>
</reference>
<name>A0A9Q8WQD7_9PEZI</name>
<dbReference type="Pfam" id="PF07690">
    <property type="entry name" value="MFS_1"/>
    <property type="match status" value="1"/>
</dbReference>
<evidence type="ECO:0000259" key="18">
    <source>
        <dbReference type="PROSITE" id="PS50048"/>
    </source>
</evidence>
<organism evidence="20 21">
    <name type="scientific">Colletotrichum lupini</name>
    <dbReference type="NCBI Taxonomy" id="145971"/>
    <lineage>
        <taxon>Eukaryota</taxon>
        <taxon>Fungi</taxon>
        <taxon>Dikarya</taxon>
        <taxon>Ascomycota</taxon>
        <taxon>Pezizomycotina</taxon>
        <taxon>Sordariomycetes</taxon>
        <taxon>Hypocreomycetidae</taxon>
        <taxon>Glomerellales</taxon>
        <taxon>Glomerellaceae</taxon>
        <taxon>Colletotrichum</taxon>
        <taxon>Colletotrichum acutatum species complex</taxon>
    </lineage>
</organism>
<evidence type="ECO:0000313" key="21">
    <source>
        <dbReference type="Proteomes" id="UP000830671"/>
    </source>
</evidence>
<dbReference type="Gene3D" id="3.50.30.50">
    <property type="entry name" value="Putative cyclase"/>
    <property type="match status" value="1"/>
</dbReference>
<dbReference type="GO" id="GO:0006351">
    <property type="term" value="P:DNA-templated transcription"/>
    <property type="evidence" value="ECO:0007669"/>
    <property type="project" value="InterPro"/>
</dbReference>
<dbReference type="RefSeq" id="XP_049152911.1">
    <property type="nucleotide sequence ID" value="XM_049295764.1"/>
</dbReference>
<dbReference type="CDD" id="cd12148">
    <property type="entry name" value="fungal_TF_MHR"/>
    <property type="match status" value="1"/>
</dbReference>
<evidence type="ECO:0000256" key="17">
    <source>
        <dbReference type="SAM" id="Phobius"/>
    </source>
</evidence>
<evidence type="ECO:0000259" key="19">
    <source>
        <dbReference type="PROSITE" id="PS50850"/>
    </source>
</evidence>
<evidence type="ECO:0000256" key="2">
    <source>
        <dbReference type="ARBA" id="ARBA00004141"/>
    </source>
</evidence>
<feature type="transmembrane region" description="Helical" evidence="17">
    <location>
        <begin position="215"/>
        <end position="234"/>
    </location>
</feature>
<dbReference type="PROSITE" id="PS00463">
    <property type="entry name" value="ZN2_CY6_FUNGAL_1"/>
    <property type="match status" value="1"/>
</dbReference>
<keyword evidence="5 17" id="KW-0812">Transmembrane</keyword>
<evidence type="ECO:0000256" key="13">
    <source>
        <dbReference type="ARBA" id="ARBA00023242"/>
    </source>
</evidence>
<evidence type="ECO:0000256" key="3">
    <source>
        <dbReference type="ARBA" id="ARBA00007865"/>
    </source>
</evidence>
<dbReference type="InterPro" id="IPR036259">
    <property type="entry name" value="MFS_trans_sf"/>
</dbReference>
<keyword evidence="10 17" id="KW-0472">Membrane</keyword>
<dbReference type="Pfam" id="PF00172">
    <property type="entry name" value="Zn_clus"/>
    <property type="match status" value="1"/>
</dbReference>
<feature type="compositionally biased region" description="Basic residues" evidence="16">
    <location>
        <begin position="1526"/>
        <end position="1538"/>
    </location>
</feature>
<dbReference type="InterPro" id="IPR020846">
    <property type="entry name" value="MFS_dom"/>
</dbReference>
<dbReference type="SUPFAM" id="SSF103473">
    <property type="entry name" value="MFS general substrate transporter"/>
    <property type="match status" value="1"/>
</dbReference>
<dbReference type="CDD" id="cd00067">
    <property type="entry name" value="GAL4"/>
    <property type="match status" value="1"/>
</dbReference>
<dbReference type="EMBL" id="CP019481">
    <property type="protein sequence ID" value="UQC91312.1"/>
    <property type="molecule type" value="Genomic_DNA"/>
</dbReference>
<dbReference type="InterPro" id="IPR051711">
    <property type="entry name" value="Stress_Response_Reg"/>
</dbReference>
<dbReference type="GO" id="GO:0016829">
    <property type="term" value="F:lyase activity"/>
    <property type="evidence" value="ECO:0007669"/>
    <property type="project" value="UniProtKB-KW"/>
</dbReference>
<dbReference type="SUPFAM" id="SSF51569">
    <property type="entry name" value="Aldolase"/>
    <property type="match status" value="1"/>
</dbReference>
<feature type="domain" description="Zn(2)-C6 fungal-type" evidence="18">
    <location>
        <begin position="1635"/>
        <end position="1664"/>
    </location>
</feature>
<evidence type="ECO:0000256" key="6">
    <source>
        <dbReference type="ARBA" id="ARBA00022723"/>
    </source>
</evidence>
<feature type="compositionally biased region" description="Low complexity" evidence="16">
    <location>
        <begin position="1574"/>
        <end position="1598"/>
    </location>
</feature>
<evidence type="ECO:0000256" key="9">
    <source>
        <dbReference type="ARBA" id="ARBA00023125"/>
    </source>
</evidence>
<dbReference type="FunFam" id="1.20.1250.20:FF:000064">
    <property type="entry name" value="MFS allantoate transporter"/>
    <property type="match status" value="1"/>
</dbReference>
<dbReference type="Pfam" id="PF04199">
    <property type="entry name" value="Cyclase"/>
    <property type="match status" value="1"/>
</dbReference>
<dbReference type="PANTHER" id="PTHR47540:SF3">
    <property type="entry name" value="ZN(II)2CYS6 TRANSCRIPTION FACTOR (EUROFUNG)"/>
    <property type="match status" value="1"/>
</dbReference>
<evidence type="ECO:0000256" key="5">
    <source>
        <dbReference type="ARBA" id="ARBA00022692"/>
    </source>
</evidence>
<dbReference type="Gene3D" id="1.20.1250.20">
    <property type="entry name" value="MFS general substrate transporter like domains"/>
    <property type="match status" value="1"/>
</dbReference>
<dbReference type="Gene3D" id="4.10.240.10">
    <property type="entry name" value="Zn(2)-C6 fungal-type DNA-binding domain"/>
    <property type="match status" value="1"/>
</dbReference>
<dbReference type="PANTHER" id="PTHR47540">
    <property type="entry name" value="THIAMINE REPRESSIBLE GENES REGULATORY PROTEIN THI5"/>
    <property type="match status" value="1"/>
</dbReference>
<dbReference type="GeneID" id="73350774"/>
<feature type="region of interest" description="Disordered" evidence="16">
    <location>
        <begin position="1744"/>
        <end position="1763"/>
    </location>
</feature>
<dbReference type="GO" id="GO:0019441">
    <property type="term" value="P:L-tryptophan catabolic process to kynurenine"/>
    <property type="evidence" value="ECO:0007669"/>
    <property type="project" value="InterPro"/>
</dbReference>
<keyword evidence="21" id="KW-1185">Reference proteome</keyword>
<dbReference type="PROSITE" id="PS50850">
    <property type="entry name" value="MFS"/>
    <property type="match status" value="1"/>
</dbReference>
<dbReference type="GO" id="GO:0008270">
    <property type="term" value="F:zinc ion binding"/>
    <property type="evidence" value="ECO:0007669"/>
    <property type="project" value="InterPro"/>
</dbReference>
<dbReference type="SMART" id="SM00906">
    <property type="entry name" value="Fungal_trans"/>
    <property type="match status" value="1"/>
</dbReference>
<dbReference type="SUPFAM" id="SSF57701">
    <property type="entry name" value="Zn2/Cys6 DNA-binding domain"/>
    <property type="match status" value="1"/>
</dbReference>
<feature type="region of interest" description="Disordered" evidence="16">
    <location>
        <begin position="1403"/>
        <end position="1430"/>
    </location>
</feature>
<dbReference type="SMART" id="SM00066">
    <property type="entry name" value="GAL4"/>
    <property type="match status" value="1"/>
</dbReference>
<evidence type="ECO:0000256" key="16">
    <source>
        <dbReference type="SAM" id="MobiDB-lite"/>
    </source>
</evidence>
<feature type="transmembrane region" description="Helical" evidence="17">
    <location>
        <begin position="2176"/>
        <end position="2194"/>
    </location>
</feature>
<feature type="compositionally biased region" description="Gly residues" evidence="16">
    <location>
        <begin position="1504"/>
        <end position="1514"/>
    </location>
</feature>
<dbReference type="SMART" id="SM01130">
    <property type="entry name" value="DHDPS"/>
    <property type="match status" value="1"/>
</dbReference>
<keyword evidence="4" id="KW-0813">Transport</keyword>
<evidence type="ECO:0000256" key="1">
    <source>
        <dbReference type="ARBA" id="ARBA00004123"/>
    </source>
</evidence>
<feature type="transmembrane region" description="Helical" evidence="17">
    <location>
        <begin position="615"/>
        <end position="636"/>
    </location>
</feature>
<keyword evidence="14" id="KW-0704">Schiff base</keyword>
<comment type="similarity">
    <text evidence="3">Belongs to the Cyclase 1 superfamily.</text>
</comment>
<keyword evidence="12" id="KW-0456">Lyase</keyword>
<dbReference type="GO" id="GO:0005634">
    <property type="term" value="C:nucleus"/>
    <property type="evidence" value="ECO:0007669"/>
    <property type="project" value="UniProtKB-SubCell"/>
</dbReference>
<dbReference type="InterPro" id="IPR036864">
    <property type="entry name" value="Zn2-C6_fun-type_DNA-bd_sf"/>
</dbReference>
<comment type="similarity">
    <text evidence="15">Belongs to the major facilitator superfamily. Allantoate permease family.</text>
</comment>
<dbReference type="InterPro" id="IPR007219">
    <property type="entry name" value="XnlR_reg_dom"/>
</dbReference>
<dbReference type="Pfam" id="PF00701">
    <property type="entry name" value="DHDPS"/>
    <property type="match status" value="1"/>
</dbReference>
<accession>A0A9Q8WQD7</accession>
<keyword evidence="9" id="KW-0238">DNA-binding</keyword>
<feature type="region of interest" description="Disordered" evidence="16">
    <location>
        <begin position="1497"/>
        <end position="1631"/>
    </location>
</feature>
<evidence type="ECO:0000256" key="7">
    <source>
        <dbReference type="ARBA" id="ARBA00022989"/>
    </source>
</evidence>
<dbReference type="Proteomes" id="UP000830671">
    <property type="component" value="Chromosome 9"/>
</dbReference>
<keyword evidence="13" id="KW-0539">Nucleus</keyword>
<feature type="compositionally biased region" description="Basic and acidic residues" evidence="16">
    <location>
        <begin position="1408"/>
        <end position="1425"/>
    </location>
</feature>
<dbReference type="GO" id="GO:0045944">
    <property type="term" value="P:positive regulation of transcription by RNA polymerase II"/>
    <property type="evidence" value="ECO:0007669"/>
    <property type="project" value="TreeGrafter"/>
</dbReference>
<dbReference type="GO" id="GO:0043565">
    <property type="term" value="F:sequence-specific DNA binding"/>
    <property type="evidence" value="ECO:0007669"/>
    <property type="project" value="TreeGrafter"/>
</dbReference>
<dbReference type="InterPro" id="IPR007325">
    <property type="entry name" value="KFase/CYL"/>
</dbReference>
<feature type="transmembrane region" description="Helical" evidence="17">
    <location>
        <begin position="485"/>
        <end position="502"/>
    </location>
</feature>
<proteinExistence type="inferred from homology"/>
<keyword evidence="6" id="KW-0479">Metal-binding</keyword>
<evidence type="ECO:0000313" key="20">
    <source>
        <dbReference type="EMBL" id="UQC91312.1"/>
    </source>
</evidence>
<dbReference type="InterPro" id="IPR037175">
    <property type="entry name" value="KFase_sf"/>
</dbReference>
<dbReference type="CDD" id="cd00408">
    <property type="entry name" value="DHDPS-like"/>
    <property type="match status" value="1"/>
</dbReference>
<evidence type="ECO:0000256" key="10">
    <source>
        <dbReference type="ARBA" id="ARBA00023136"/>
    </source>
</evidence>
<dbReference type="GO" id="GO:0022857">
    <property type="term" value="F:transmembrane transporter activity"/>
    <property type="evidence" value="ECO:0007669"/>
    <property type="project" value="InterPro"/>
</dbReference>
<dbReference type="PRINTS" id="PR00146">
    <property type="entry name" value="DHPICSNTHASE"/>
</dbReference>
<sequence>MADVRVPPTGVFVPVPTFFHSASDSAGALQPKVDIDTQVKHSVYLAKNGIRGLVLLGSTGEAIHLNKAERHDLVAGVKKGLEEAGFPDYPIMAGVLTNGIDETLEWLDDYAKAGAQWGLVLVPGYFGTAANQKNIKEWYTVVADKSPLPILVYNYPGVTNNVLVEPDTYKDLAQHPKIVGCKMSHGNVSLHLQVSSDPRIDHSKFRVYSGFGQQLAPIVLFGAAGVIDGLAAFYPKTVSRLFSLAEKRPVDQATLEEVQRLQYAVSRAEDFIGKTGIIGIREGIIRKAGFGALEGGRLPLKGRLDEGTFKALDSLLFSDIQKIEDSFTLLVSRARFCLMVALRLVDLDADEPSAVAGLFPMILLSNAVPPRFPTPSLTPSIRDSVGRMRRPTYASLWYRYFDRSAMSTNLSSERADMQPSGPQTIGHGIDELKPSASQFETMEEGDHHEFKLPKTEDVALALFDNVGDVHEFIDPEEERRLVRKVDWMILPYISVCYVFFYIDKTTLSYAAIFGIQNDLNLKGTEYSWLSSIFYFGFLIWALPTNFMLQKFPIAKYLGLNIFAWGTFLMLQAAAPNFGALAALRAISGAAEACADPAFMIITSMWYTRREQPIKIGLWYTANGIGIALGGLLGYGIGNIKGALASWKYEFIIVGTLCCAWGIVIAVFLPDNPITSSKLTNREKKIVVERLRENQTGVENKTLKLHQAIVNGGTSNFGTLIIKGFKFSTLVTAVLQIPYGAIIFIAILACVFINDRLPPNNRCFVLVLFLLPNVAGSFGLRFVSDDQQVGRLICYYLTGSINASFVLLLSLQTANIAGHTKKVVTSACLFLGYCVGNIAGPFFYKSDQAPKYELGIWSMIVAHLLEVVVVITLRFLLKWENDRRDRMQGEVAEVDLDATAFGDLTDQTFCHKICASRNRSIATLYGVTITDIAVAKVSRTIVRCIALRGFTFTTPHSILIALTKTHRSINYNALAFTLPPFSSLPLDPAGPPGNAWGLYGKDDLLGALNLLTPTVVAAAAASEIRTGQRVSLDWSLNNPSQPSFDRAPFESRLVNRAHPSGEKRTVNDDILHFNTQCSSQWDGFRHYGYQKAKRYYNNTTQDDLDNPKNIGIDGNAAWVEKGGIVGRGILLDYASFCARHALPLDAFTSSDISLTHLQQIAAEQKITFRPGDILFIRSGFTAGYNAKDDAAQKAVAARASPDFLGLEPTKDVLRWIWETGFAAVAGDAPSFERAPIAGPHTAVGGVWKGEAWEEEMQGGGLLHQWLLGGWGLPIGEMFDLEALSSTCQELGRWTFFVSSVPLKVPGGVASPPNASWDVFFTSVYLSVRECNQCVNVPFLAIPGDGMLLVRLALLGLCGWLARLQIPDIFKINGLSSLEHNSSLKSQDSLALLAYAIPDDSTRVYQGSLPRKEPSITHKDPNPDRTSKARLGLGGHKGIRRQTRKTGTGRVPRIVFPIPKRIKNEVTFPSFHVRRLWSPSLPPSLPTHSTMFPCVQLQQQDQGSDSGVGIGTGNNGNGNAMVNGIHHPGVRRHSQSHHNGRGGGSLGNHSHGNGNKHGNGNGNASSSGNGTGNGRHGSTSSSSIHVHNENSNGNGNGNHNQQLASPPLTHPSNPTPLTESGRRRRHRDKERVRVTRACDRCKKRKIRCTGIQPCELCIRTESHCTYNASYARGRQPPVATREDVARMDLDGLDVSVSDHPNAAAAAVAGEDALMGSSIVVDVSDPGDTDHQDETIMNGTSLAVVGSVGPGTAEPPSRASPEPTQTDLQGHYVGPSSGVSFLLRVQKRLHQAVSFSQASSIFTFGDAPLPNFDPSGAFCVLLSKEEATTLLKRYFEFAVPTHRFLHRPTVEGWLEEFYDTMGAMKSQEDAPARRALLFMVFAQAQEYMGTTHSRENADASARYFLAADHQLSKERGAVRLTSVQARLCQCFWLLSQSRINHCWSLFGTAGHLALAIGLNRNRHADPAGGYNYIELECRRRTFWCAYSLDNYLSAALGRPRTFHDEDIDQELPSCSEDADLHADHITPRMGRGQSLMLAPVAHVKLSRIVSMILRDLYSIRPSSFSNRCALAAKYSQNLKHWRAEMSQFLDDGVNTALLIPIFQRQRNVLNLAYWHAMILTHRPFLLSNFARLQRNGKARRKSVPHKDQTEESVNACLDAAMHVVDTVNDLIQAGQLFRAFWFTSYFAFSAVVVLYVYTIQQRTAPTEAWQAYFNAACRCQTQLASLADNESTLAARYCLVLEELRTEALRQTERHQSPAITHQTGQNGGQISRAAIVASGNEDVQPQHEQHHLANLNFPDVGHADEFVGFDASPSSSLADMTSWGQFDSMFGSGSICQLF</sequence>
<dbReference type="InterPro" id="IPR002220">
    <property type="entry name" value="DapA-like"/>
</dbReference>
<feature type="transmembrane region" description="Helical" evidence="17">
    <location>
        <begin position="763"/>
        <end position="782"/>
    </location>
</feature>
<evidence type="ECO:0000256" key="4">
    <source>
        <dbReference type="ARBA" id="ARBA00022448"/>
    </source>
</evidence>
<dbReference type="GO" id="GO:0004061">
    <property type="term" value="F:arylformamidase activity"/>
    <property type="evidence" value="ECO:0007669"/>
    <property type="project" value="InterPro"/>
</dbReference>
<protein>
    <submittedName>
        <fullName evidence="20">Fungal specific transcription factor domain-containing protein</fullName>
    </submittedName>
</protein>
<keyword evidence="7 17" id="KW-1133">Transmembrane helix</keyword>
<dbReference type="InterPro" id="IPR020624">
    <property type="entry name" value="Schiff_base-form_aldolases_CS"/>
</dbReference>
<dbReference type="PROSITE" id="PS00665">
    <property type="entry name" value="DHDPS_1"/>
    <property type="match status" value="1"/>
</dbReference>
<feature type="transmembrane region" description="Helical" evidence="17">
    <location>
        <begin position="788"/>
        <end position="810"/>
    </location>
</feature>
<keyword evidence="8" id="KW-0805">Transcription regulation</keyword>
<comment type="subcellular location">
    <subcellularLocation>
        <location evidence="2">Membrane</location>
        <topology evidence="2">Multi-pass membrane protein</topology>
    </subcellularLocation>
    <subcellularLocation>
        <location evidence="1">Nucleus</location>
    </subcellularLocation>
</comment>
<feature type="transmembrane region" description="Helical" evidence="17">
    <location>
        <begin position="556"/>
        <end position="574"/>
    </location>
</feature>
<dbReference type="GO" id="GO:0000981">
    <property type="term" value="F:DNA-binding transcription factor activity, RNA polymerase II-specific"/>
    <property type="evidence" value="ECO:0007669"/>
    <property type="project" value="InterPro"/>
</dbReference>
<dbReference type="InterPro" id="IPR011701">
    <property type="entry name" value="MFS"/>
</dbReference>
<dbReference type="PROSITE" id="PS50048">
    <property type="entry name" value="ZN2_CY6_FUNGAL_2"/>
    <property type="match status" value="1"/>
</dbReference>
<dbReference type="InterPro" id="IPR001138">
    <property type="entry name" value="Zn2Cys6_DnaBD"/>
</dbReference>
<feature type="transmembrane region" description="Helical" evidence="17">
    <location>
        <begin position="648"/>
        <end position="668"/>
    </location>
</feature>
<feature type="transmembrane region" description="Helical" evidence="17">
    <location>
        <begin position="855"/>
        <end position="876"/>
    </location>
</feature>
<dbReference type="InterPro" id="IPR013785">
    <property type="entry name" value="Aldolase_TIM"/>
</dbReference>
<feature type="domain" description="Major facilitator superfamily (MFS) profile" evidence="19">
    <location>
        <begin position="489"/>
        <end position="880"/>
    </location>
</feature>
<feature type="transmembrane region" description="Helical" evidence="17">
    <location>
        <begin position="732"/>
        <end position="751"/>
    </location>
</feature>
<evidence type="ECO:0000256" key="11">
    <source>
        <dbReference type="ARBA" id="ARBA00023163"/>
    </source>
</evidence>
<dbReference type="Gene3D" id="3.20.20.70">
    <property type="entry name" value="Aldolase class I"/>
    <property type="match status" value="1"/>
</dbReference>
<evidence type="ECO:0000256" key="8">
    <source>
        <dbReference type="ARBA" id="ARBA00023015"/>
    </source>
</evidence>
<dbReference type="GO" id="GO:0016020">
    <property type="term" value="C:membrane"/>
    <property type="evidence" value="ECO:0007669"/>
    <property type="project" value="UniProtKB-SubCell"/>
</dbReference>